<keyword evidence="6" id="KW-1185">Reference proteome</keyword>
<dbReference type="PANTHER" id="PTHR13923:SF11">
    <property type="entry name" value="SECRETORY 31, ISOFORM D"/>
    <property type="match status" value="1"/>
</dbReference>
<dbReference type="AlphaFoldDB" id="A0A5N5TC03"/>
<dbReference type="Gene3D" id="1.20.940.10">
    <property type="entry name" value="Functional domain of the splicing factor Prp18"/>
    <property type="match status" value="1"/>
</dbReference>
<dbReference type="EMBL" id="SEYY01003599">
    <property type="protein sequence ID" value="KAB7504193.1"/>
    <property type="molecule type" value="Genomic_DNA"/>
</dbReference>
<keyword evidence="2" id="KW-0853">WD repeat</keyword>
<proteinExistence type="predicted"/>
<evidence type="ECO:0000256" key="1">
    <source>
        <dbReference type="ARBA" id="ARBA00022448"/>
    </source>
</evidence>
<evidence type="ECO:0000313" key="5">
    <source>
        <dbReference type="EMBL" id="KAB7504193.1"/>
    </source>
</evidence>
<dbReference type="GO" id="GO:0007029">
    <property type="term" value="P:endoplasmic reticulum organization"/>
    <property type="evidence" value="ECO:0007669"/>
    <property type="project" value="TreeGrafter"/>
</dbReference>
<organism evidence="5 6">
    <name type="scientific">Armadillidium nasatum</name>
    <dbReference type="NCBI Taxonomy" id="96803"/>
    <lineage>
        <taxon>Eukaryota</taxon>
        <taxon>Metazoa</taxon>
        <taxon>Ecdysozoa</taxon>
        <taxon>Arthropoda</taxon>
        <taxon>Crustacea</taxon>
        <taxon>Multicrustacea</taxon>
        <taxon>Malacostraca</taxon>
        <taxon>Eumalacostraca</taxon>
        <taxon>Peracarida</taxon>
        <taxon>Isopoda</taxon>
        <taxon>Oniscidea</taxon>
        <taxon>Crinocheta</taxon>
        <taxon>Armadillidiidae</taxon>
        <taxon>Armadillidium</taxon>
    </lineage>
</organism>
<dbReference type="Proteomes" id="UP000326759">
    <property type="component" value="Unassembled WGS sequence"/>
</dbReference>
<protein>
    <submittedName>
        <fullName evidence="5">Protein transport protein Sec31B</fullName>
    </submittedName>
</protein>
<keyword evidence="3" id="KW-0677">Repeat</keyword>
<dbReference type="InterPro" id="IPR040251">
    <property type="entry name" value="SEC31-like"/>
</dbReference>
<reference evidence="5 6" key="1">
    <citation type="journal article" date="2019" name="PLoS Biol.">
        <title>Sex chromosomes control vertical transmission of feminizing Wolbachia symbionts in an isopod.</title>
        <authorList>
            <person name="Becking T."/>
            <person name="Chebbi M.A."/>
            <person name="Giraud I."/>
            <person name="Moumen B."/>
            <person name="Laverre T."/>
            <person name="Caubet Y."/>
            <person name="Peccoud J."/>
            <person name="Gilbert C."/>
            <person name="Cordaux R."/>
        </authorList>
    </citation>
    <scope>NUCLEOTIDE SEQUENCE [LARGE SCALE GENOMIC DNA]</scope>
    <source>
        <strain evidence="5">ANa2</strain>
        <tissue evidence="5">Whole body excluding digestive tract and cuticle</tissue>
    </source>
</reference>
<accession>A0A5N5TC03</accession>
<evidence type="ECO:0000256" key="4">
    <source>
        <dbReference type="SAM" id="MobiDB-lite"/>
    </source>
</evidence>
<dbReference type="OrthoDB" id="542917at2759"/>
<keyword evidence="1" id="KW-0813">Transport</keyword>
<dbReference type="PANTHER" id="PTHR13923">
    <property type="entry name" value="SEC31-RELATED PROTEIN"/>
    <property type="match status" value="1"/>
</dbReference>
<feature type="region of interest" description="Disordered" evidence="4">
    <location>
        <begin position="1"/>
        <end position="24"/>
    </location>
</feature>
<evidence type="ECO:0000256" key="3">
    <source>
        <dbReference type="ARBA" id="ARBA00022737"/>
    </source>
</evidence>
<dbReference type="GO" id="GO:0070971">
    <property type="term" value="C:endoplasmic reticulum exit site"/>
    <property type="evidence" value="ECO:0007669"/>
    <property type="project" value="TreeGrafter"/>
</dbReference>
<dbReference type="GO" id="GO:0030127">
    <property type="term" value="C:COPII vesicle coat"/>
    <property type="evidence" value="ECO:0007669"/>
    <property type="project" value="TreeGrafter"/>
</dbReference>
<name>A0A5N5TC03_9CRUS</name>
<evidence type="ECO:0000256" key="2">
    <source>
        <dbReference type="ARBA" id="ARBA00022574"/>
    </source>
</evidence>
<dbReference type="GO" id="GO:0005198">
    <property type="term" value="F:structural molecule activity"/>
    <property type="evidence" value="ECO:0007669"/>
    <property type="project" value="TreeGrafter"/>
</dbReference>
<sequence>MLPSASVAPHSQVVPPQPPKGPLPAEHQVIQDVFNRLREKGIVATNNPAVKQRLEDLSMKLEILYDKLREGKIGANTIGGLHEIVSAVKAGDYHRALQLHAATIGSGAFSEMSQFMPPVKMLLTTCMQCQVFYN</sequence>
<dbReference type="GO" id="GO:0090110">
    <property type="term" value="P:COPII-coated vesicle cargo loading"/>
    <property type="evidence" value="ECO:0007669"/>
    <property type="project" value="TreeGrafter"/>
</dbReference>
<comment type="caution">
    <text evidence="5">The sequence shown here is derived from an EMBL/GenBank/DDBJ whole genome shotgun (WGS) entry which is preliminary data.</text>
</comment>
<evidence type="ECO:0000313" key="6">
    <source>
        <dbReference type="Proteomes" id="UP000326759"/>
    </source>
</evidence>
<gene>
    <name evidence="5" type="primary">Sec31b</name>
    <name evidence="5" type="ORF">Anas_08846</name>
</gene>